<protein>
    <recommendedName>
        <fullName evidence="3">DUF4124 domain-containing protein</fullName>
    </recommendedName>
</protein>
<evidence type="ECO:0000256" key="2">
    <source>
        <dbReference type="SAM" id="SignalP"/>
    </source>
</evidence>
<feature type="chain" id="PRO_5045244297" description="DUF4124 domain-containing protein" evidence="2">
    <location>
        <begin position="23"/>
        <end position="243"/>
    </location>
</feature>
<dbReference type="Proteomes" id="UP000748752">
    <property type="component" value="Unassembled WGS sequence"/>
</dbReference>
<sequence length="243" mass="25209">MMRLAVWGLCSALAFAASPATALNKCTGPDGAVTFTDQPCSGTAVSVETLSPDPNANIIDSRPARNLLERERARDEARARARSRNAAQPQRRTAECLREIDSAAQSNVSVGRRGGIIASIAGACGDARVIAHAREIIQGLDMSPGRKACLLSELRSGSGEAGACSSRPVAIPRSATRSASAPASNVSPPSVLAPNPAGAIDVHSGRFYPRTGPGLTDPRTGEFLPKSGPGYIRPSTGQFMPAH</sequence>
<proteinExistence type="predicted"/>
<evidence type="ECO:0000313" key="4">
    <source>
        <dbReference type="EMBL" id="MBK1632627.1"/>
    </source>
</evidence>
<keyword evidence="5" id="KW-1185">Reference proteome</keyword>
<organism evidence="4 5">
    <name type="scientific">Thiohalocapsa halophila</name>
    <dbReference type="NCBI Taxonomy" id="69359"/>
    <lineage>
        <taxon>Bacteria</taxon>
        <taxon>Pseudomonadati</taxon>
        <taxon>Pseudomonadota</taxon>
        <taxon>Gammaproteobacteria</taxon>
        <taxon>Chromatiales</taxon>
        <taxon>Chromatiaceae</taxon>
        <taxon>Thiohalocapsa</taxon>
    </lineage>
</organism>
<evidence type="ECO:0000313" key="5">
    <source>
        <dbReference type="Proteomes" id="UP000748752"/>
    </source>
</evidence>
<evidence type="ECO:0000256" key="1">
    <source>
        <dbReference type="SAM" id="MobiDB-lite"/>
    </source>
</evidence>
<accession>A0ABS1CL40</accession>
<comment type="caution">
    <text evidence="4">The sequence shown here is derived from an EMBL/GenBank/DDBJ whole genome shotgun (WGS) entry which is preliminary data.</text>
</comment>
<keyword evidence="2" id="KW-0732">Signal</keyword>
<name>A0ABS1CL40_9GAMM</name>
<feature type="signal peptide" evidence="2">
    <location>
        <begin position="1"/>
        <end position="22"/>
    </location>
</feature>
<feature type="region of interest" description="Disordered" evidence="1">
    <location>
        <begin position="71"/>
        <end position="93"/>
    </location>
</feature>
<dbReference type="EMBL" id="NRRV01000053">
    <property type="protein sequence ID" value="MBK1632627.1"/>
    <property type="molecule type" value="Genomic_DNA"/>
</dbReference>
<dbReference type="InterPro" id="IPR025392">
    <property type="entry name" value="DUF4124"/>
</dbReference>
<feature type="region of interest" description="Disordered" evidence="1">
    <location>
        <begin position="209"/>
        <end position="243"/>
    </location>
</feature>
<gene>
    <name evidence="4" type="ORF">CKO31_18140</name>
</gene>
<feature type="domain" description="DUF4124" evidence="3">
    <location>
        <begin position="10"/>
        <end position="59"/>
    </location>
</feature>
<dbReference type="Pfam" id="PF13511">
    <property type="entry name" value="DUF4124"/>
    <property type="match status" value="1"/>
</dbReference>
<evidence type="ECO:0000259" key="3">
    <source>
        <dbReference type="Pfam" id="PF13511"/>
    </source>
</evidence>
<reference evidence="4 5" key="1">
    <citation type="journal article" date="2020" name="Microorganisms">
        <title>Osmotic Adaptation and Compatible Solute Biosynthesis of Phototrophic Bacteria as Revealed from Genome Analyses.</title>
        <authorList>
            <person name="Imhoff J.F."/>
            <person name="Rahn T."/>
            <person name="Kunzel S."/>
            <person name="Keller A."/>
            <person name="Neulinger S.C."/>
        </authorList>
    </citation>
    <scope>NUCLEOTIDE SEQUENCE [LARGE SCALE GENOMIC DNA]</scope>
    <source>
        <strain evidence="4 5">DSM 6210</strain>
    </source>
</reference>